<dbReference type="Proteomes" id="UP000324800">
    <property type="component" value="Unassembled WGS sequence"/>
</dbReference>
<reference evidence="3 4" key="1">
    <citation type="submission" date="2019-03" db="EMBL/GenBank/DDBJ databases">
        <title>Single cell metagenomics reveals metabolic interactions within the superorganism composed of flagellate Streblomastix strix and complex community of Bacteroidetes bacteria on its surface.</title>
        <authorList>
            <person name="Treitli S.C."/>
            <person name="Kolisko M."/>
            <person name="Husnik F."/>
            <person name="Keeling P."/>
            <person name="Hampl V."/>
        </authorList>
    </citation>
    <scope>NUCLEOTIDE SEQUENCE [LARGE SCALE GENOMIC DNA]</scope>
    <source>
        <strain evidence="3">ST1C</strain>
    </source>
</reference>
<evidence type="ECO:0000256" key="1">
    <source>
        <dbReference type="SAM" id="MobiDB-lite"/>
    </source>
</evidence>
<gene>
    <name evidence="3" type="ORF">EZS28_012397</name>
</gene>
<evidence type="ECO:0000313" key="4">
    <source>
        <dbReference type="Proteomes" id="UP000324800"/>
    </source>
</evidence>
<dbReference type="Pfam" id="PF04003">
    <property type="entry name" value="Utp12"/>
    <property type="match status" value="1"/>
</dbReference>
<name>A0A5J4WCI1_9EUKA</name>
<proteinExistence type="predicted"/>
<feature type="region of interest" description="Disordered" evidence="1">
    <location>
        <begin position="1"/>
        <end position="23"/>
    </location>
</feature>
<dbReference type="EMBL" id="SNRW01002665">
    <property type="protein sequence ID" value="KAA6392079.1"/>
    <property type="molecule type" value="Genomic_DNA"/>
</dbReference>
<organism evidence="3 4">
    <name type="scientific">Streblomastix strix</name>
    <dbReference type="NCBI Taxonomy" id="222440"/>
    <lineage>
        <taxon>Eukaryota</taxon>
        <taxon>Metamonada</taxon>
        <taxon>Preaxostyla</taxon>
        <taxon>Oxymonadida</taxon>
        <taxon>Streblomastigidae</taxon>
        <taxon>Streblomastix</taxon>
    </lineage>
</organism>
<accession>A0A5J4WCI1</accession>
<dbReference type="InterPro" id="IPR007148">
    <property type="entry name" value="SSU_processome_Utp12"/>
</dbReference>
<evidence type="ECO:0000259" key="2">
    <source>
        <dbReference type="Pfam" id="PF04003"/>
    </source>
</evidence>
<sequence>MVDEQRQGGNNQDGTIERGTAESLKGTEALIEAIEDEEKYRKAKFIDLRSEKLMQKDANDQLEGNIVIQKNGKSSTSSTSIVKLQTIPTQSISAALSALPLPHARRLLQLFPSVIDDNPDTVELIHRVAHTLLTQHLTETTISMNAQTESQIVGDLGEKINAQLQKRKDTVSFNLAELVLLQRSLEEDVKKFFGAEERLHEVKSAKKQRKRRSCSKR</sequence>
<dbReference type="AlphaFoldDB" id="A0A5J4WCI1"/>
<feature type="domain" description="Small-subunit processome Utp12" evidence="2">
    <location>
        <begin position="84"/>
        <end position="182"/>
    </location>
</feature>
<evidence type="ECO:0000313" key="3">
    <source>
        <dbReference type="EMBL" id="KAA6392079.1"/>
    </source>
</evidence>
<comment type="caution">
    <text evidence="3">The sequence shown here is derived from an EMBL/GenBank/DDBJ whole genome shotgun (WGS) entry which is preliminary data.</text>
</comment>
<protein>
    <recommendedName>
        <fullName evidence="2">Small-subunit processome Utp12 domain-containing protein</fullName>
    </recommendedName>
</protein>
<dbReference type="OrthoDB" id="407922at2759"/>